<proteinExistence type="predicted"/>
<dbReference type="PANTHER" id="PTHR47098:SF1">
    <property type="entry name" value="PFKB FAMILY CARBOHYDRATE KINASE SUPERFAMILY (AFU_ORTHOLOGUE AFUA_4G09500)"/>
    <property type="match status" value="1"/>
</dbReference>
<accession>A0A8H6R7V8</accession>
<evidence type="ECO:0000313" key="3">
    <source>
        <dbReference type="EMBL" id="KAF7186138.1"/>
    </source>
</evidence>
<feature type="region of interest" description="Disordered" evidence="1">
    <location>
        <begin position="374"/>
        <end position="394"/>
    </location>
</feature>
<dbReference type="SUPFAM" id="SSF53613">
    <property type="entry name" value="Ribokinase-like"/>
    <property type="match status" value="1"/>
</dbReference>
<dbReference type="Pfam" id="PF00294">
    <property type="entry name" value="PfkB"/>
    <property type="match status" value="1"/>
</dbReference>
<dbReference type="OrthoDB" id="497927at2759"/>
<evidence type="ECO:0000256" key="1">
    <source>
        <dbReference type="SAM" id="MobiDB-lite"/>
    </source>
</evidence>
<comment type="caution">
    <text evidence="3">The sequence shown here is derived from an EMBL/GenBank/DDBJ whole genome shotgun (WGS) entry which is preliminary data.</text>
</comment>
<dbReference type="Gene3D" id="3.40.1190.20">
    <property type="match status" value="1"/>
</dbReference>
<dbReference type="EMBL" id="JABCIY010000267">
    <property type="protein sequence ID" value="KAF7186138.1"/>
    <property type="molecule type" value="Genomic_DNA"/>
</dbReference>
<dbReference type="Proteomes" id="UP000660729">
    <property type="component" value="Unassembled WGS sequence"/>
</dbReference>
<feature type="domain" description="Carbohydrate kinase PfkB" evidence="2">
    <location>
        <begin position="193"/>
        <end position="341"/>
    </location>
</feature>
<keyword evidence="4" id="KW-1185">Reference proteome</keyword>
<sequence length="394" mass="43658">MSRTGGWQPLFISLAKTIADEPHLPSRRAYHSVGGPGMFSTLGARLAVRKDQRHKIAYVLLAESDNFAKCGERQLAEWDISFELFSGEDRETATGHPWSHAAESAYTVTYRDDCPVYTTSADGANSDHKWVGPIERSQPYPHHLPNFFLEAKSFYWYGTPEQVARQEGELFYLRRKHGIKGRPFSLWEPSPEVCNPQGLKACLAISDLPDVFSPSSDDLLALFGHDRDTPFDRSLIEQCADAFLEEDLTVAMNSKDIKFCIVRAGQHGTLLGQQFRDGRVTKTWIPAFYSADDQDQIYDARGSGSTFLGAFAVEYLQTGGDAIQAAIKASVCASFAVDQDGLPNHNRGITREAWNGATVAQRMLEYHSKHTVHEEAPVNASELSRLPAGPQGTG</sequence>
<evidence type="ECO:0000259" key="2">
    <source>
        <dbReference type="Pfam" id="PF00294"/>
    </source>
</evidence>
<dbReference type="InterPro" id="IPR029056">
    <property type="entry name" value="Ribokinase-like"/>
</dbReference>
<name>A0A8H6R7V8_9PEZI</name>
<protein>
    <recommendedName>
        <fullName evidence="2">Carbohydrate kinase PfkB domain-containing protein</fullName>
    </recommendedName>
</protein>
<dbReference type="InterPro" id="IPR011611">
    <property type="entry name" value="PfkB_dom"/>
</dbReference>
<evidence type="ECO:0000313" key="4">
    <source>
        <dbReference type="Proteomes" id="UP000660729"/>
    </source>
</evidence>
<reference evidence="3" key="1">
    <citation type="submission" date="2020-04" db="EMBL/GenBank/DDBJ databases">
        <title>Draft genome resource of the tomato pathogen Pseudocercospora fuligena.</title>
        <authorList>
            <person name="Zaccaron A."/>
        </authorList>
    </citation>
    <scope>NUCLEOTIDE SEQUENCE</scope>
    <source>
        <strain evidence="3">PF001</strain>
    </source>
</reference>
<gene>
    <name evidence="3" type="ORF">HII31_12553</name>
</gene>
<dbReference type="PANTHER" id="PTHR47098">
    <property type="entry name" value="PROTEIN MAK32"/>
    <property type="match status" value="1"/>
</dbReference>
<organism evidence="3 4">
    <name type="scientific">Pseudocercospora fuligena</name>
    <dbReference type="NCBI Taxonomy" id="685502"/>
    <lineage>
        <taxon>Eukaryota</taxon>
        <taxon>Fungi</taxon>
        <taxon>Dikarya</taxon>
        <taxon>Ascomycota</taxon>
        <taxon>Pezizomycotina</taxon>
        <taxon>Dothideomycetes</taxon>
        <taxon>Dothideomycetidae</taxon>
        <taxon>Mycosphaerellales</taxon>
        <taxon>Mycosphaerellaceae</taxon>
        <taxon>Pseudocercospora</taxon>
    </lineage>
</organism>
<dbReference type="AlphaFoldDB" id="A0A8H6R7V8"/>